<proteinExistence type="predicted"/>
<dbReference type="Proteomes" id="UP000095287">
    <property type="component" value="Unplaced"/>
</dbReference>
<dbReference type="AlphaFoldDB" id="A0A1I8AGH5"/>
<name>A0A1I8AGH5_9BILA</name>
<evidence type="ECO:0000313" key="1">
    <source>
        <dbReference type="Proteomes" id="UP000095287"/>
    </source>
</evidence>
<accession>A0A1I8AGH5</accession>
<organism evidence="1 2">
    <name type="scientific">Steinernema glaseri</name>
    <dbReference type="NCBI Taxonomy" id="37863"/>
    <lineage>
        <taxon>Eukaryota</taxon>
        <taxon>Metazoa</taxon>
        <taxon>Ecdysozoa</taxon>
        <taxon>Nematoda</taxon>
        <taxon>Chromadorea</taxon>
        <taxon>Rhabditida</taxon>
        <taxon>Tylenchina</taxon>
        <taxon>Panagrolaimomorpha</taxon>
        <taxon>Strongyloidoidea</taxon>
        <taxon>Steinernematidae</taxon>
        <taxon>Steinernema</taxon>
    </lineage>
</organism>
<keyword evidence="1" id="KW-1185">Reference proteome</keyword>
<evidence type="ECO:0000313" key="2">
    <source>
        <dbReference type="WBParaSite" id="L893_g5699.t1"/>
    </source>
</evidence>
<dbReference type="WBParaSite" id="L893_g5699.t1">
    <property type="protein sequence ID" value="L893_g5699.t1"/>
    <property type="gene ID" value="L893_g5699"/>
</dbReference>
<protein>
    <submittedName>
        <fullName evidence="2">PilS cassette</fullName>
    </submittedName>
</protein>
<sequence length="23" mass="2857">MTDPVYFEFEFEFESSRKPRVES</sequence>
<reference evidence="2" key="1">
    <citation type="submission" date="2016-11" db="UniProtKB">
        <authorList>
            <consortium name="WormBaseParasite"/>
        </authorList>
    </citation>
    <scope>IDENTIFICATION</scope>
</reference>